<evidence type="ECO:0000256" key="6">
    <source>
        <dbReference type="SAM" id="Phobius"/>
    </source>
</evidence>
<name>A0A418JG47_STAHY</name>
<dbReference type="InterPro" id="IPR007383">
    <property type="entry name" value="DUF445"/>
</dbReference>
<dbReference type="Proteomes" id="UP000285625">
    <property type="component" value="Unassembled WGS sequence"/>
</dbReference>
<dbReference type="STRING" id="1284.SHYC_05495"/>
<protein>
    <submittedName>
        <fullName evidence="7">DUF445 family protein</fullName>
    </submittedName>
</protein>
<dbReference type="Pfam" id="PF04286">
    <property type="entry name" value="DUF445"/>
    <property type="match status" value="1"/>
</dbReference>
<accession>A0A418JG47</accession>
<gene>
    <name evidence="7" type="ORF">BUZ57_11875</name>
</gene>
<reference evidence="7 8" key="1">
    <citation type="journal article" date="2016" name="Front. Microbiol.">
        <title>Comprehensive Phylogenetic Analysis of Bovine Non-aureus Staphylococci Species Based on Whole-Genome Sequencing.</title>
        <authorList>
            <person name="Naushad S."/>
            <person name="Barkema H.W."/>
            <person name="Luby C."/>
            <person name="Condas L.A."/>
            <person name="Nobrega D.B."/>
            <person name="Carson D.A."/>
            <person name="De Buck J."/>
        </authorList>
    </citation>
    <scope>NUCLEOTIDE SEQUENCE [LARGE SCALE GENOMIC DNA]</scope>
    <source>
        <strain evidence="7 8">SNUC 5959</strain>
    </source>
</reference>
<organism evidence="7 8">
    <name type="scientific">Staphylococcus hyicus</name>
    <dbReference type="NCBI Taxonomy" id="1284"/>
    <lineage>
        <taxon>Bacteria</taxon>
        <taxon>Bacillati</taxon>
        <taxon>Bacillota</taxon>
        <taxon>Bacilli</taxon>
        <taxon>Bacillales</taxon>
        <taxon>Staphylococcaceae</taxon>
        <taxon>Staphylococcus</taxon>
    </lineage>
</organism>
<comment type="subcellular location">
    <subcellularLocation>
        <location evidence="1">Endomembrane system</location>
    </subcellularLocation>
</comment>
<evidence type="ECO:0000256" key="3">
    <source>
        <dbReference type="ARBA" id="ARBA00022692"/>
    </source>
</evidence>
<keyword evidence="5 6" id="KW-0472">Membrane</keyword>
<sequence length="376" mass="43905">MKLLLIVICMTIIGAIIGGVTNMIAIKMLFHPFRPYYFLGKRLPFTPGLIPKRREEIATKIGGVVEEHLLTEALIREKLESQTMHETIKETVKQYINRLHDDDITLQRLLHPFNIQIVNQGERWVADVLNEQLERKYLEHSSHRIRDILPDDMMDVIDRKVFHLDTILLQKGREYLSSDKGYRDIYEMLNTFFNEKSRILSVLLMFMSKDDLVNRVQAELLRLLEHPKAQSIIKKQIIAEYETMKQSTLSTYIHKEQFDSYCNQFVTAFVHQLNVSKRAHQPLRTLAPNLLHYLSNEGTLKITDFIIQSLAQRLTQILRKINISGMVEEQINRFDLDYIERLILEIANKELKLIMLLGFILGGIIGFFQGLIAIFV</sequence>
<comment type="similarity">
    <text evidence="2">Belongs to the UPF0754 family.</text>
</comment>
<dbReference type="PIRSF" id="PIRSF032178">
    <property type="entry name" value="UCP032178"/>
    <property type="match status" value="1"/>
</dbReference>
<dbReference type="GO" id="GO:0012505">
    <property type="term" value="C:endomembrane system"/>
    <property type="evidence" value="ECO:0007669"/>
    <property type="project" value="UniProtKB-SubCell"/>
</dbReference>
<dbReference type="AlphaFoldDB" id="A0A418JG47"/>
<dbReference type="EMBL" id="QXVO01000066">
    <property type="protein sequence ID" value="RIO42555.1"/>
    <property type="molecule type" value="Genomic_DNA"/>
</dbReference>
<keyword evidence="4 6" id="KW-1133">Transmembrane helix</keyword>
<feature type="transmembrane region" description="Helical" evidence="6">
    <location>
        <begin position="353"/>
        <end position="375"/>
    </location>
</feature>
<keyword evidence="3 6" id="KW-0812">Transmembrane</keyword>
<dbReference type="RefSeq" id="WP_107643007.1">
    <property type="nucleotide sequence ID" value="NZ_JANIKY010000001.1"/>
</dbReference>
<dbReference type="InterPro" id="IPR016991">
    <property type="entry name" value="UCP032178"/>
</dbReference>
<evidence type="ECO:0000256" key="1">
    <source>
        <dbReference type="ARBA" id="ARBA00004308"/>
    </source>
</evidence>
<dbReference type="PANTHER" id="PTHR35791">
    <property type="entry name" value="UPF0754 MEMBRANE PROTEIN YHEB"/>
    <property type="match status" value="1"/>
</dbReference>
<dbReference type="PANTHER" id="PTHR35791:SF1">
    <property type="entry name" value="UPF0754 MEMBRANE PROTEIN YHEB"/>
    <property type="match status" value="1"/>
</dbReference>
<evidence type="ECO:0000313" key="7">
    <source>
        <dbReference type="EMBL" id="RIO42555.1"/>
    </source>
</evidence>
<evidence type="ECO:0000256" key="5">
    <source>
        <dbReference type="ARBA" id="ARBA00023136"/>
    </source>
</evidence>
<evidence type="ECO:0000256" key="2">
    <source>
        <dbReference type="ARBA" id="ARBA00008053"/>
    </source>
</evidence>
<comment type="caution">
    <text evidence="7">The sequence shown here is derived from an EMBL/GenBank/DDBJ whole genome shotgun (WGS) entry which is preliminary data.</text>
</comment>
<proteinExistence type="inferred from homology"/>
<evidence type="ECO:0000313" key="8">
    <source>
        <dbReference type="Proteomes" id="UP000285625"/>
    </source>
</evidence>
<evidence type="ECO:0000256" key="4">
    <source>
        <dbReference type="ARBA" id="ARBA00022989"/>
    </source>
</evidence>